<reference evidence="2 3" key="1">
    <citation type="journal article" date="2021" name="Int. J. Syst. Evol. Microbiol.">
        <title>Amazonocrinis nigriterrae gen. nov., sp. nov., Atlanticothrix silvestris gen. nov., sp. nov. and Dendronalium phyllosphericum gen. nov., sp. nov., nostocacean cyanobacteria from Brazilian environments.</title>
        <authorList>
            <person name="Alvarenga D.O."/>
            <person name="Andreote A.P.D."/>
            <person name="Branco L.H.Z."/>
            <person name="Delbaje E."/>
            <person name="Cruz R.B."/>
            <person name="Varani A.M."/>
            <person name="Fiore M.F."/>
        </authorList>
    </citation>
    <scope>NUCLEOTIDE SEQUENCE [LARGE SCALE GENOMIC DNA]</scope>
    <source>
        <strain evidence="2 3">CENA369</strain>
    </source>
</reference>
<dbReference type="RefSeq" id="WP_214430326.1">
    <property type="nucleotide sequence ID" value="NZ_CAWPUQ010000001.1"/>
</dbReference>
<keyword evidence="3" id="KW-1185">Reference proteome</keyword>
<proteinExistence type="predicted"/>
<keyword evidence="1" id="KW-0732">Signal</keyword>
<name>A0A8J7I1X9_9NOST</name>
<accession>A0A8J7I1X9</accession>
<evidence type="ECO:0000256" key="1">
    <source>
        <dbReference type="SAM" id="SignalP"/>
    </source>
</evidence>
<feature type="signal peptide" evidence="1">
    <location>
        <begin position="1"/>
        <end position="38"/>
    </location>
</feature>
<dbReference type="AlphaFoldDB" id="A0A8J7I1X9"/>
<dbReference type="EMBL" id="JAECZA010000001">
    <property type="protein sequence ID" value="MBH8571491.1"/>
    <property type="molecule type" value="Genomic_DNA"/>
</dbReference>
<protein>
    <submittedName>
        <fullName evidence="2">Uncharacterized protein</fullName>
    </submittedName>
</protein>
<organism evidence="2 3">
    <name type="scientific">Dendronalium phyllosphericum CENA369</name>
    <dbReference type="NCBI Taxonomy" id="1725256"/>
    <lineage>
        <taxon>Bacteria</taxon>
        <taxon>Bacillati</taxon>
        <taxon>Cyanobacteriota</taxon>
        <taxon>Cyanophyceae</taxon>
        <taxon>Nostocales</taxon>
        <taxon>Nostocaceae</taxon>
        <taxon>Dendronalium</taxon>
        <taxon>Dendronalium phyllosphericum</taxon>
    </lineage>
</organism>
<feature type="chain" id="PRO_5035225157" evidence="1">
    <location>
        <begin position="39"/>
        <end position="154"/>
    </location>
</feature>
<comment type="caution">
    <text evidence="2">The sequence shown here is derived from an EMBL/GenBank/DDBJ whole genome shotgun (WGS) entry which is preliminary data.</text>
</comment>
<evidence type="ECO:0000313" key="2">
    <source>
        <dbReference type="EMBL" id="MBH8571491.1"/>
    </source>
</evidence>
<dbReference type="Proteomes" id="UP000662314">
    <property type="component" value="Unassembled WGS sequence"/>
</dbReference>
<gene>
    <name evidence="2" type="ORF">I8752_00295</name>
</gene>
<evidence type="ECO:0000313" key="3">
    <source>
        <dbReference type="Proteomes" id="UP000662314"/>
    </source>
</evidence>
<sequence>MKDFNRKQNKSFSIILATVCGAASLLTGTLGTSSFAVASQLIPSDRPSANNQIAANPYTCPRYAGGGLLEAYIETPNFAIYICNKRGQLFYTSTSKLNGRGIRALPAYTEEGTGYIARNGIYEYVVNGASLEILKNGRVLQTDPVIKYVSKSAN</sequence>